<comment type="caution">
    <text evidence="1">The sequence shown here is derived from an EMBL/GenBank/DDBJ whole genome shotgun (WGS) entry which is preliminary data.</text>
</comment>
<protein>
    <submittedName>
        <fullName evidence="1">Uncharacterized protein</fullName>
    </submittedName>
</protein>
<dbReference type="AlphaFoldDB" id="A0A369K2T2"/>
<dbReference type="Proteomes" id="UP000076154">
    <property type="component" value="Unassembled WGS sequence"/>
</dbReference>
<accession>A0A369K2T2</accession>
<evidence type="ECO:0000313" key="2">
    <source>
        <dbReference type="Proteomes" id="UP000076154"/>
    </source>
</evidence>
<gene>
    <name evidence="1" type="ORF">Hypma_007473</name>
</gene>
<evidence type="ECO:0000313" key="1">
    <source>
        <dbReference type="EMBL" id="RDB25216.1"/>
    </source>
</evidence>
<keyword evidence="2" id="KW-1185">Reference proteome</keyword>
<name>A0A369K2T2_HYPMA</name>
<dbReference type="EMBL" id="LUEZ02000041">
    <property type="protein sequence ID" value="RDB25216.1"/>
    <property type="molecule type" value="Genomic_DNA"/>
</dbReference>
<proteinExistence type="predicted"/>
<organism evidence="1 2">
    <name type="scientific">Hypsizygus marmoreus</name>
    <name type="common">White beech mushroom</name>
    <name type="synonym">Agaricus marmoreus</name>
    <dbReference type="NCBI Taxonomy" id="39966"/>
    <lineage>
        <taxon>Eukaryota</taxon>
        <taxon>Fungi</taxon>
        <taxon>Dikarya</taxon>
        <taxon>Basidiomycota</taxon>
        <taxon>Agaricomycotina</taxon>
        <taxon>Agaricomycetes</taxon>
        <taxon>Agaricomycetidae</taxon>
        <taxon>Agaricales</taxon>
        <taxon>Tricholomatineae</taxon>
        <taxon>Lyophyllaceae</taxon>
        <taxon>Hypsizygus</taxon>
    </lineage>
</organism>
<reference evidence="1" key="1">
    <citation type="submission" date="2018-04" db="EMBL/GenBank/DDBJ databases">
        <title>Whole genome sequencing of Hypsizygus marmoreus.</title>
        <authorList>
            <person name="Choi I.-G."/>
            <person name="Min B."/>
            <person name="Kim J.-G."/>
            <person name="Kim S."/>
            <person name="Oh Y.-L."/>
            <person name="Kong W.-S."/>
            <person name="Park H."/>
            <person name="Jeong J."/>
            <person name="Song E.-S."/>
        </authorList>
    </citation>
    <scope>NUCLEOTIDE SEQUENCE [LARGE SCALE GENOMIC DNA]</scope>
    <source>
        <strain evidence="1">51987-8</strain>
    </source>
</reference>
<sequence>MPARLLFLDLRLPRCKRLLRDRRLVPAIAFDSWIVCTLECVKPDFVSPRLWCRSLSHHFNVLSFWARL</sequence>
<dbReference type="InParanoid" id="A0A369K2T2"/>